<evidence type="ECO:0000313" key="16">
    <source>
        <dbReference type="Proteomes" id="UP000054172"/>
    </source>
</evidence>
<accession>A0A0Q4BB18</accession>
<keyword evidence="6" id="KW-0560">Oxidoreductase</keyword>
<comment type="catalytic activity">
    <reaction evidence="12">
        <text>a hydroperoxide + [thioredoxin]-dithiol = an alcohol + [thioredoxin]-disulfide + H2O</text>
        <dbReference type="Rhea" id="RHEA:62620"/>
        <dbReference type="Rhea" id="RHEA-COMP:10698"/>
        <dbReference type="Rhea" id="RHEA-COMP:10700"/>
        <dbReference type="ChEBI" id="CHEBI:15377"/>
        <dbReference type="ChEBI" id="CHEBI:29950"/>
        <dbReference type="ChEBI" id="CHEBI:30879"/>
        <dbReference type="ChEBI" id="CHEBI:35924"/>
        <dbReference type="ChEBI" id="CHEBI:50058"/>
        <dbReference type="EC" id="1.11.1.24"/>
    </reaction>
</comment>
<evidence type="ECO:0000256" key="6">
    <source>
        <dbReference type="ARBA" id="ARBA00023002"/>
    </source>
</evidence>
<evidence type="ECO:0000313" key="15">
    <source>
        <dbReference type="EMBL" id="KQM09558.1"/>
    </source>
</evidence>
<dbReference type="InterPro" id="IPR013766">
    <property type="entry name" value="Thioredoxin_domain"/>
</dbReference>
<dbReference type="InterPro" id="IPR000866">
    <property type="entry name" value="AhpC/TSA"/>
</dbReference>
<organism evidence="15 16">
    <name type="scientific">Candidatus [Bacteroides] periocalifornicus</name>
    <dbReference type="NCBI Taxonomy" id="1702214"/>
    <lineage>
        <taxon>Bacteria</taxon>
        <taxon>Pseudomonadati</taxon>
        <taxon>Bacteroidota</taxon>
    </lineage>
</organism>
<dbReference type="PATRIC" id="fig|1702214.3.peg.1671"/>
<evidence type="ECO:0000256" key="5">
    <source>
        <dbReference type="ARBA" id="ARBA00022862"/>
    </source>
</evidence>
<dbReference type="Gene3D" id="3.40.30.10">
    <property type="entry name" value="Glutaredoxin"/>
    <property type="match status" value="1"/>
</dbReference>
<dbReference type="PROSITE" id="PS51352">
    <property type="entry name" value="THIOREDOXIN_2"/>
    <property type="match status" value="1"/>
</dbReference>
<evidence type="ECO:0000256" key="4">
    <source>
        <dbReference type="ARBA" id="ARBA00022559"/>
    </source>
</evidence>
<dbReference type="Proteomes" id="UP000054172">
    <property type="component" value="Unassembled WGS sequence"/>
</dbReference>
<dbReference type="PIRSF" id="PIRSF000239">
    <property type="entry name" value="AHPC"/>
    <property type="match status" value="1"/>
</dbReference>
<dbReference type="PANTHER" id="PTHR42801:SF4">
    <property type="entry name" value="AHPC_TSA FAMILY PROTEIN"/>
    <property type="match status" value="1"/>
</dbReference>
<dbReference type="GO" id="GO:0008379">
    <property type="term" value="F:thioredoxin peroxidase activity"/>
    <property type="evidence" value="ECO:0007669"/>
    <property type="project" value="TreeGrafter"/>
</dbReference>
<dbReference type="FunFam" id="3.40.30.10:FF:000007">
    <property type="entry name" value="Thioredoxin-dependent thiol peroxidase"/>
    <property type="match status" value="1"/>
</dbReference>
<proteinExistence type="inferred from homology"/>
<comment type="subunit">
    <text evidence="2">Monomer.</text>
</comment>
<evidence type="ECO:0000256" key="9">
    <source>
        <dbReference type="ARBA" id="ARBA00032824"/>
    </source>
</evidence>
<dbReference type="EMBL" id="LIIK01000003">
    <property type="protein sequence ID" value="KQM09558.1"/>
    <property type="molecule type" value="Genomic_DNA"/>
</dbReference>
<evidence type="ECO:0000256" key="12">
    <source>
        <dbReference type="ARBA" id="ARBA00049091"/>
    </source>
</evidence>
<dbReference type="NCBIfam" id="NF006960">
    <property type="entry name" value="PRK09437.1"/>
    <property type="match status" value="1"/>
</dbReference>
<dbReference type="GO" id="GO:0034599">
    <property type="term" value="P:cellular response to oxidative stress"/>
    <property type="evidence" value="ECO:0007669"/>
    <property type="project" value="TreeGrafter"/>
</dbReference>
<dbReference type="GO" id="GO:0005737">
    <property type="term" value="C:cytoplasm"/>
    <property type="evidence" value="ECO:0007669"/>
    <property type="project" value="TreeGrafter"/>
</dbReference>
<protein>
    <recommendedName>
        <fullName evidence="3">thioredoxin-dependent peroxiredoxin</fullName>
        <ecNumber evidence="3">1.11.1.24</ecNumber>
    </recommendedName>
    <alternativeName>
        <fullName evidence="9">Thioredoxin peroxidase</fullName>
    </alternativeName>
    <alternativeName>
        <fullName evidence="11">Thioredoxin-dependent peroxiredoxin Bcp</fullName>
    </alternativeName>
</protein>
<dbReference type="CDD" id="cd03017">
    <property type="entry name" value="PRX_BCP"/>
    <property type="match status" value="1"/>
</dbReference>
<evidence type="ECO:0000256" key="11">
    <source>
        <dbReference type="ARBA" id="ARBA00042639"/>
    </source>
</evidence>
<keyword evidence="7" id="KW-1015">Disulfide bond</keyword>
<feature type="domain" description="Thioredoxin" evidence="14">
    <location>
        <begin position="6"/>
        <end position="159"/>
    </location>
</feature>
<dbReference type="SUPFAM" id="SSF52833">
    <property type="entry name" value="Thioredoxin-like"/>
    <property type="match status" value="1"/>
</dbReference>
<evidence type="ECO:0000256" key="2">
    <source>
        <dbReference type="ARBA" id="ARBA00011245"/>
    </source>
</evidence>
<dbReference type="InterPro" id="IPR050924">
    <property type="entry name" value="Peroxiredoxin_BCP/PrxQ"/>
</dbReference>
<evidence type="ECO:0000256" key="1">
    <source>
        <dbReference type="ARBA" id="ARBA00003330"/>
    </source>
</evidence>
<evidence type="ECO:0000256" key="8">
    <source>
        <dbReference type="ARBA" id="ARBA00023284"/>
    </source>
</evidence>
<feature type="active site" description="Cysteine sulfenic acid (-SOH) intermediate; for peroxidase activity" evidence="13">
    <location>
        <position position="48"/>
    </location>
</feature>
<dbReference type="InterPro" id="IPR036249">
    <property type="entry name" value="Thioredoxin-like_sf"/>
</dbReference>
<dbReference type="PANTHER" id="PTHR42801">
    <property type="entry name" value="THIOREDOXIN-DEPENDENT PEROXIDE REDUCTASE"/>
    <property type="match status" value="1"/>
</dbReference>
<evidence type="ECO:0000256" key="7">
    <source>
        <dbReference type="ARBA" id="ARBA00023157"/>
    </source>
</evidence>
<dbReference type="EC" id="1.11.1.24" evidence="3"/>
<comment type="function">
    <text evidence="1">Thiol-specific peroxidase that catalyzes the reduction of hydrogen peroxide and organic hydroperoxides to water and alcohols, respectively. Plays a role in cell protection against oxidative stress by detoxifying peroxides and as sensor of hydrogen peroxide-mediated signaling events.</text>
</comment>
<comment type="similarity">
    <text evidence="10">Belongs to the peroxiredoxin family. BCP/PrxQ subfamily.</text>
</comment>
<keyword evidence="5" id="KW-0049">Antioxidant</keyword>
<keyword evidence="16" id="KW-1185">Reference proteome</keyword>
<gene>
    <name evidence="15" type="ORF">AL399_00995</name>
</gene>
<dbReference type="GO" id="GO:0045454">
    <property type="term" value="P:cell redox homeostasis"/>
    <property type="evidence" value="ECO:0007669"/>
    <property type="project" value="TreeGrafter"/>
</dbReference>
<keyword evidence="4 15" id="KW-0575">Peroxidase</keyword>
<dbReference type="Pfam" id="PF00578">
    <property type="entry name" value="AhpC-TSA"/>
    <property type="match status" value="1"/>
</dbReference>
<name>A0A0Q4BB18_9BACT</name>
<comment type="caution">
    <text evidence="15">The sequence shown here is derived from an EMBL/GenBank/DDBJ whole genome shotgun (WGS) entry which is preliminary data.</text>
</comment>
<evidence type="ECO:0000256" key="10">
    <source>
        <dbReference type="ARBA" id="ARBA00038489"/>
    </source>
</evidence>
<dbReference type="InterPro" id="IPR024706">
    <property type="entry name" value="Peroxiredoxin_AhpC-typ"/>
</dbReference>
<evidence type="ECO:0000256" key="3">
    <source>
        <dbReference type="ARBA" id="ARBA00013017"/>
    </source>
</evidence>
<evidence type="ECO:0000256" key="13">
    <source>
        <dbReference type="PIRSR" id="PIRSR000239-1"/>
    </source>
</evidence>
<dbReference type="STRING" id="1702214.AL399_00995"/>
<evidence type="ECO:0000259" key="14">
    <source>
        <dbReference type="PROSITE" id="PS51352"/>
    </source>
</evidence>
<reference evidence="15" key="1">
    <citation type="submission" date="2015-08" db="EMBL/GenBank/DDBJ databases">
        <title>Candidatus Bacteriodes Periocalifornicus.</title>
        <authorList>
            <person name="McLean J.S."/>
            <person name="Kelley S."/>
        </authorList>
    </citation>
    <scope>NUCLEOTIDE SEQUENCE [LARGE SCALE GENOMIC DNA]</scope>
    <source>
        <strain evidence="15">12B</strain>
    </source>
</reference>
<dbReference type="AlphaFoldDB" id="A0A0Q4BB18"/>
<sequence>MVNLTLQPGDAAPDFATTDEKGNMLSLKDFRGKKLLLYFYPKDNTPGCTAEACSLRDGFAELKANGVEVLGVSPQSERSHIGFIAKHNLPFRLLADTTHAVAEAYGVWQKKKMAGREYMGMARVSFLIGEDGRILQIFSKVTTDDHAGQVLDWLKGKKQ</sequence>
<keyword evidence="8" id="KW-0676">Redox-active center</keyword>